<dbReference type="SMART" id="SM00360">
    <property type="entry name" value="RRM"/>
    <property type="match status" value="2"/>
</dbReference>
<evidence type="ECO:0000256" key="5">
    <source>
        <dbReference type="ARBA" id="ARBA00022737"/>
    </source>
</evidence>
<feature type="domain" description="RRM" evidence="10">
    <location>
        <begin position="146"/>
        <end position="224"/>
    </location>
</feature>
<keyword evidence="3" id="KW-0934">Plastid</keyword>
<dbReference type="PANTHER" id="PTHR48025:SF7">
    <property type="entry name" value="RNA-BINDING (RRM_RBD_RNP MOTIFS) FAMILY PROTEIN"/>
    <property type="match status" value="1"/>
</dbReference>
<keyword evidence="5" id="KW-0677">Repeat</keyword>
<evidence type="ECO:0000256" key="7">
    <source>
        <dbReference type="ARBA" id="ARBA00023274"/>
    </source>
</evidence>
<organism evidence="11 12">
    <name type="scientific">Cinnamomum micranthum f. kanehirae</name>
    <dbReference type="NCBI Taxonomy" id="337451"/>
    <lineage>
        <taxon>Eukaryota</taxon>
        <taxon>Viridiplantae</taxon>
        <taxon>Streptophyta</taxon>
        <taxon>Embryophyta</taxon>
        <taxon>Tracheophyta</taxon>
        <taxon>Spermatophyta</taxon>
        <taxon>Magnoliopsida</taxon>
        <taxon>Magnoliidae</taxon>
        <taxon>Laurales</taxon>
        <taxon>Lauraceae</taxon>
        <taxon>Cinnamomum</taxon>
    </lineage>
</organism>
<dbReference type="Proteomes" id="UP000283530">
    <property type="component" value="Unassembled WGS sequence"/>
</dbReference>
<keyword evidence="7 11" id="KW-0687">Ribonucleoprotein</keyword>
<evidence type="ECO:0000256" key="1">
    <source>
        <dbReference type="ARBA" id="ARBA00004229"/>
    </source>
</evidence>
<accession>A0A443P6Y0</accession>
<dbReference type="AlphaFoldDB" id="A0A443P6Y0"/>
<feature type="region of interest" description="Disordered" evidence="9">
    <location>
        <begin position="122"/>
        <end position="141"/>
    </location>
</feature>
<evidence type="ECO:0000256" key="6">
    <source>
        <dbReference type="ARBA" id="ARBA00022884"/>
    </source>
</evidence>
<dbReference type="Gene3D" id="3.30.70.330">
    <property type="match status" value="2"/>
</dbReference>
<proteinExistence type="predicted"/>
<sequence length="332" mass="36315">MIKELAVSRPRPRPYLFSSLSPPLSRSLSLHPSHLQQRTLMAAAAASSPSCTKPPIKIKPIIHRLKPSSSLRFFRPFSSSLSSPLSISHPHQSSPSLFLLPTTQKTLFKTLAVVEEEAAISAEPIEAPSDEEGNGGSTQKPKVAPCELYICNIPRSCDISELFEVFKPYGTVQSVEVSRNSETGVSRGCGFVTMSSFPEAKAAIAALDGSDLGGREMRIRFSGDVFPERKKVNGRNSASKKTIIESPHKVYVGNLPWSLGREDLREHFSQFGSVVSSKVLYDRRGGRNRVYGFVSFSSAEELEAAISSNGTEFRGRTMLVRNIAKTEVDVPS</sequence>
<keyword evidence="2" id="KW-0150">Chloroplast</keyword>
<gene>
    <name evidence="11" type="ORF">CKAN_01542000</name>
</gene>
<dbReference type="InterPro" id="IPR012677">
    <property type="entry name" value="Nucleotide-bd_a/b_plait_sf"/>
</dbReference>
<evidence type="ECO:0000256" key="2">
    <source>
        <dbReference type="ARBA" id="ARBA00022528"/>
    </source>
</evidence>
<dbReference type="InterPro" id="IPR035979">
    <property type="entry name" value="RBD_domain_sf"/>
</dbReference>
<comment type="subcellular location">
    <subcellularLocation>
        <location evidence="1">Plastid</location>
        <location evidence="1">Chloroplast</location>
    </subcellularLocation>
</comment>
<dbReference type="EMBL" id="QPKB01000006">
    <property type="protein sequence ID" value="RWR86520.1"/>
    <property type="molecule type" value="Genomic_DNA"/>
</dbReference>
<dbReference type="GO" id="GO:1901259">
    <property type="term" value="P:chloroplast rRNA processing"/>
    <property type="evidence" value="ECO:0007669"/>
    <property type="project" value="TreeGrafter"/>
</dbReference>
<dbReference type="GO" id="GO:0009535">
    <property type="term" value="C:chloroplast thylakoid membrane"/>
    <property type="evidence" value="ECO:0007669"/>
    <property type="project" value="TreeGrafter"/>
</dbReference>
<dbReference type="InterPro" id="IPR048289">
    <property type="entry name" value="RRM2_NsCP33-like"/>
</dbReference>
<dbReference type="SUPFAM" id="SSF54928">
    <property type="entry name" value="RNA-binding domain, RBD"/>
    <property type="match status" value="2"/>
</dbReference>
<dbReference type="OrthoDB" id="439808at2759"/>
<reference evidence="11 12" key="1">
    <citation type="journal article" date="2019" name="Nat. Plants">
        <title>Stout camphor tree genome fills gaps in understanding of flowering plant genome evolution.</title>
        <authorList>
            <person name="Chaw S.M."/>
            <person name="Liu Y.C."/>
            <person name="Wu Y.W."/>
            <person name="Wang H.Y."/>
            <person name="Lin C.I."/>
            <person name="Wu C.S."/>
            <person name="Ke H.M."/>
            <person name="Chang L.Y."/>
            <person name="Hsu C.Y."/>
            <person name="Yang H.T."/>
            <person name="Sudianto E."/>
            <person name="Hsu M.H."/>
            <person name="Wu K.P."/>
            <person name="Wang L.N."/>
            <person name="Leebens-Mack J.H."/>
            <person name="Tsai I.J."/>
        </authorList>
    </citation>
    <scope>NUCLEOTIDE SEQUENCE [LARGE SCALE GENOMIC DNA]</scope>
    <source>
        <strain evidence="12">cv. Chaw 1501</strain>
        <tissue evidence="11">Young leaves</tissue>
    </source>
</reference>
<dbReference type="GO" id="GO:1990904">
    <property type="term" value="C:ribonucleoprotein complex"/>
    <property type="evidence" value="ECO:0007669"/>
    <property type="project" value="UniProtKB-KW"/>
</dbReference>
<dbReference type="PANTHER" id="PTHR48025">
    <property type="entry name" value="OS02G0815200 PROTEIN"/>
    <property type="match status" value="1"/>
</dbReference>
<dbReference type="GO" id="GO:0006397">
    <property type="term" value="P:mRNA processing"/>
    <property type="evidence" value="ECO:0007669"/>
    <property type="project" value="UniProtKB-KW"/>
</dbReference>
<dbReference type="InterPro" id="IPR000504">
    <property type="entry name" value="RRM_dom"/>
</dbReference>
<evidence type="ECO:0000256" key="8">
    <source>
        <dbReference type="PROSITE-ProRule" id="PRU00176"/>
    </source>
</evidence>
<evidence type="ECO:0000256" key="4">
    <source>
        <dbReference type="ARBA" id="ARBA00022664"/>
    </source>
</evidence>
<evidence type="ECO:0000256" key="9">
    <source>
        <dbReference type="SAM" id="MobiDB-lite"/>
    </source>
</evidence>
<dbReference type="InterPro" id="IPR050502">
    <property type="entry name" value="Euk_RNA-bind_prot"/>
</dbReference>
<dbReference type="GO" id="GO:0003729">
    <property type="term" value="F:mRNA binding"/>
    <property type="evidence" value="ECO:0007669"/>
    <property type="project" value="TreeGrafter"/>
</dbReference>
<keyword evidence="12" id="KW-1185">Reference proteome</keyword>
<feature type="domain" description="RRM" evidence="10">
    <location>
        <begin position="248"/>
        <end position="325"/>
    </location>
</feature>
<dbReference type="PROSITE" id="PS50102">
    <property type="entry name" value="RRM"/>
    <property type="match status" value="2"/>
</dbReference>
<keyword evidence="6 8" id="KW-0694">RNA-binding</keyword>
<comment type="caution">
    <text evidence="11">The sequence shown here is derived from an EMBL/GenBank/DDBJ whole genome shotgun (WGS) entry which is preliminary data.</text>
</comment>
<dbReference type="Pfam" id="PF00076">
    <property type="entry name" value="RRM_1"/>
    <property type="match status" value="2"/>
</dbReference>
<dbReference type="STRING" id="337451.A0A443P6Y0"/>
<dbReference type="CDD" id="cd21608">
    <property type="entry name" value="RRM2_NsCP33_like"/>
    <property type="match status" value="1"/>
</dbReference>
<keyword evidence="4" id="KW-0507">mRNA processing</keyword>
<evidence type="ECO:0000313" key="11">
    <source>
        <dbReference type="EMBL" id="RWR86520.1"/>
    </source>
</evidence>
<evidence type="ECO:0000313" key="12">
    <source>
        <dbReference type="Proteomes" id="UP000283530"/>
    </source>
</evidence>
<evidence type="ECO:0000256" key="3">
    <source>
        <dbReference type="ARBA" id="ARBA00022640"/>
    </source>
</evidence>
<evidence type="ECO:0000259" key="10">
    <source>
        <dbReference type="PROSITE" id="PS50102"/>
    </source>
</evidence>
<protein>
    <submittedName>
        <fullName evidence="11">Ribonucleoprotein, chloroplastic</fullName>
    </submittedName>
</protein>
<name>A0A443P6Y0_9MAGN</name>